<dbReference type="eggNOG" id="COG3135">
    <property type="taxonomic scope" value="Bacteria"/>
</dbReference>
<dbReference type="EMBL" id="AMRG01000002">
    <property type="protein sequence ID" value="EKE87055.1"/>
    <property type="molecule type" value="Genomic_DNA"/>
</dbReference>
<dbReference type="PATRIC" id="fig|740709.3.peg.484"/>
<dbReference type="GO" id="GO:0042925">
    <property type="term" value="F:benzoate transmembrane transporter activity"/>
    <property type="evidence" value="ECO:0007669"/>
    <property type="project" value="InterPro"/>
</dbReference>
<feature type="transmembrane region" description="Helical" evidence="1">
    <location>
        <begin position="163"/>
        <end position="181"/>
    </location>
</feature>
<dbReference type="GO" id="GO:0005886">
    <property type="term" value="C:plasma membrane"/>
    <property type="evidence" value="ECO:0007669"/>
    <property type="project" value="TreeGrafter"/>
</dbReference>
<dbReference type="STRING" id="740709.A10D4_02397"/>
<dbReference type="AlphaFoldDB" id="K2LB72"/>
<organism evidence="2 3">
    <name type="scientific">Idiomarina xiamenensis 10-D-4</name>
    <dbReference type="NCBI Taxonomy" id="740709"/>
    <lineage>
        <taxon>Bacteria</taxon>
        <taxon>Pseudomonadati</taxon>
        <taxon>Pseudomonadota</taxon>
        <taxon>Gammaproteobacteria</taxon>
        <taxon>Alteromonadales</taxon>
        <taxon>Idiomarinaceae</taxon>
        <taxon>Idiomarina</taxon>
    </lineage>
</organism>
<feature type="transmembrane region" description="Helical" evidence="1">
    <location>
        <begin position="114"/>
        <end position="133"/>
    </location>
</feature>
<dbReference type="OrthoDB" id="9792424at2"/>
<keyword evidence="3" id="KW-1185">Reference proteome</keyword>
<keyword evidence="1" id="KW-1133">Transmembrane helix</keyword>
<feature type="transmembrane region" description="Helical" evidence="1">
    <location>
        <begin position="31"/>
        <end position="53"/>
    </location>
</feature>
<feature type="transmembrane region" description="Helical" evidence="1">
    <location>
        <begin position="140"/>
        <end position="157"/>
    </location>
</feature>
<dbReference type="Proteomes" id="UP000014115">
    <property type="component" value="Unassembled WGS sequence"/>
</dbReference>
<protein>
    <submittedName>
        <fullName evidence="2">Benzoate transporter</fullName>
    </submittedName>
</protein>
<proteinExistence type="predicted"/>
<name>K2LB72_9GAMM</name>
<feature type="transmembrane region" description="Helical" evidence="1">
    <location>
        <begin position="314"/>
        <end position="335"/>
    </location>
</feature>
<evidence type="ECO:0000256" key="1">
    <source>
        <dbReference type="SAM" id="Phobius"/>
    </source>
</evidence>
<dbReference type="InterPro" id="IPR004711">
    <property type="entry name" value="Benzoate_Transporter"/>
</dbReference>
<dbReference type="PANTHER" id="PTHR30199">
    <property type="entry name" value="MFS FAMILY TRANSPORTER, PREDICTED SUBSTRATE BENZOATE"/>
    <property type="match status" value="1"/>
</dbReference>
<keyword evidence="1" id="KW-0472">Membrane</keyword>
<feature type="transmembrane region" description="Helical" evidence="1">
    <location>
        <begin position="380"/>
        <end position="402"/>
    </location>
</feature>
<dbReference type="PANTHER" id="PTHR30199:SF0">
    <property type="entry name" value="INNER MEMBRANE PROTEIN YDCO"/>
    <property type="match status" value="1"/>
</dbReference>
<reference evidence="2 3" key="1">
    <citation type="journal article" date="2012" name="J. Bacteriol.">
        <title>Genome Sequence of Idiomarina xiamenensis Type Strain 10-D-4.</title>
        <authorList>
            <person name="Lai Q."/>
            <person name="Wang L."/>
            <person name="Wang W."/>
            <person name="Shao Z."/>
        </authorList>
    </citation>
    <scope>NUCLEOTIDE SEQUENCE [LARGE SCALE GENOMIC DNA]</scope>
    <source>
        <strain evidence="2 3">10-D-4</strain>
    </source>
</reference>
<comment type="caution">
    <text evidence="2">The sequence shown here is derived from an EMBL/GenBank/DDBJ whole genome shotgun (WGS) entry which is preliminary data.</text>
</comment>
<gene>
    <name evidence="2" type="ORF">A10D4_02397</name>
</gene>
<feature type="transmembrane region" description="Helical" evidence="1">
    <location>
        <begin position="188"/>
        <end position="209"/>
    </location>
</feature>
<dbReference type="NCBIfam" id="TIGR00843">
    <property type="entry name" value="benE"/>
    <property type="match status" value="1"/>
</dbReference>
<sequence length="404" mass="42538">MSNLKSTAQAESQASLRARFLALWPNRGSHWLAGFMAVLVGYSSAAAIIIQAAQAAGASAAEINSWFWVLGVGMGLSTILLSWRYRMPILTAWSTPGAALLVVSLDGVSSAQAVAIFLVSSALITLAGVSGAFRWLVKHIPVAISAGLLAGILLQFGLKAAAYFQHSQVLFLLMLGAYLLLQRVRPKLAVLAAMLLGLGYCIMQQQLQWPAVAWQWAMPVWLTPSFEPHLLLGVALPLALVTLVSQNVPGFAVLAAHGYQPPQSALVTSTGIVGLLSAPFGGFAFNLAAITAAICMQDEAEADPRQRYRVCVAAGLAYLLMGLLAAAMVTLLLALPASYITILAGLALLPTLANSMAAALQTEATRTAALLTLLVTASGVQLWSLNSAFWGLLVGLVSARLIHR</sequence>
<keyword evidence="1" id="KW-0812">Transmembrane</keyword>
<evidence type="ECO:0000313" key="3">
    <source>
        <dbReference type="Proteomes" id="UP000014115"/>
    </source>
</evidence>
<feature type="transmembrane region" description="Helical" evidence="1">
    <location>
        <begin position="65"/>
        <end position="83"/>
    </location>
</feature>
<feature type="transmembrane region" description="Helical" evidence="1">
    <location>
        <begin position="266"/>
        <end position="294"/>
    </location>
</feature>
<accession>K2LB72</accession>
<dbReference type="Pfam" id="PF03594">
    <property type="entry name" value="BenE"/>
    <property type="match status" value="1"/>
</dbReference>
<feature type="transmembrane region" description="Helical" evidence="1">
    <location>
        <begin position="342"/>
        <end position="360"/>
    </location>
</feature>
<evidence type="ECO:0000313" key="2">
    <source>
        <dbReference type="EMBL" id="EKE87055.1"/>
    </source>
</evidence>